<evidence type="ECO:0000256" key="2">
    <source>
        <dbReference type="ARBA" id="ARBA00009045"/>
    </source>
</evidence>
<protein>
    <recommendedName>
        <fullName evidence="9">EF-hand domain-containing protein</fullName>
    </recommendedName>
</protein>
<feature type="transmembrane region" description="Helical" evidence="8">
    <location>
        <begin position="356"/>
        <end position="374"/>
    </location>
</feature>
<feature type="compositionally biased region" description="Low complexity" evidence="7">
    <location>
        <begin position="1"/>
        <end position="13"/>
    </location>
</feature>
<feature type="region of interest" description="Disordered" evidence="7">
    <location>
        <begin position="1"/>
        <end position="33"/>
    </location>
</feature>
<keyword evidence="11" id="KW-1185">Reference proteome</keyword>
<evidence type="ECO:0000256" key="8">
    <source>
        <dbReference type="SAM" id="Phobius"/>
    </source>
</evidence>
<reference evidence="10" key="1">
    <citation type="submission" date="2022-01" db="EMBL/GenBank/DDBJ databases">
        <authorList>
            <person name="King R."/>
        </authorList>
    </citation>
    <scope>NUCLEOTIDE SEQUENCE</scope>
</reference>
<dbReference type="Pfam" id="PF01694">
    <property type="entry name" value="Rhomboid"/>
    <property type="match status" value="1"/>
</dbReference>
<feature type="transmembrane region" description="Helical" evidence="8">
    <location>
        <begin position="236"/>
        <end position="263"/>
    </location>
</feature>
<feature type="transmembrane region" description="Helical" evidence="8">
    <location>
        <begin position="386"/>
        <end position="407"/>
    </location>
</feature>
<gene>
    <name evidence="10" type="ORF">CHIRRI_LOCUS11295</name>
</gene>
<keyword evidence="6 8" id="KW-0472">Membrane</keyword>
<dbReference type="OrthoDB" id="6242697at2759"/>
<dbReference type="EMBL" id="OU895879">
    <property type="protein sequence ID" value="CAG9808455.1"/>
    <property type="molecule type" value="Genomic_DNA"/>
</dbReference>
<evidence type="ECO:0000313" key="10">
    <source>
        <dbReference type="EMBL" id="CAG9808455.1"/>
    </source>
</evidence>
<evidence type="ECO:0000313" key="11">
    <source>
        <dbReference type="Proteomes" id="UP001153620"/>
    </source>
</evidence>
<dbReference type="Pfam" id="PF13499">
    <property type="entry name" value="EF-hand_7"/>
    <property type="match status" value="1"/>
</dbReference>
<dbReference type="PANTHER" id="PTHR45840:SF8">
    <property type="entry name" value="RHOMBOID PROTEASE"/>
    <property type="match status" value="1"/>
</dbReference>
<dbReference type="InterPro" id="IPR035952">
    <property type="entry name" value="Rhomboid-like_sf"/>
</dbReference>
<name>A0A9N9S3A2_9DIPT</name>
<dbReference type="AlphaFoldDB" id="A0A9N9S3A2"/>
<evidence type="ECO:0000256" key="5">
    <source>
        <dbReference type="ARBA" id="ARBA00022989"/>
    </source>
</evidence>
<evidence type="ECO:0000256" key="7">
    <source>
        <dbReference type="SAM" id="MobiDB-lite"/>
    </source>
</evidence>
<feature type="transmembrane region" description="Helical" evidence="8">
    <location>
        <begin position="180"/>
        <end position="200"/>
    </location>
</feature>
<evidence type="ECO:0000259" key="9">
    <source>
        <dbReference type="PROSITE" id="PS50222"/>
    </source>
</evidence>
<evidence type="ECO:0000256" key="6">
    <source>
        <dbReference type="ARBA" id="ARBA00023136"/>
    </source>
</evidence>
<evidence type="ECO:0000256" key="3">
    <source>
        <dbReference type="ARBA" id="ARBA00022692"/>
    </source>
</evidence>
<proteinExistence type="inferred from homology"/>
<feature type="transmembrane region" description="Helical" evidence="8">
    <location>
        <begin position="294"/>
        <end position="318"/>
    </location>
</feature>
<dbReference type="PROSITE" id="PS50222">
    <property type="entry name" value="EF_HAND_2"/>
    <property type="match status" value="2"/>
</dbReference>
<dbReference type="FunFam" id="1.20.1540.10:FF:000024">
    <property type="entry name" value="Blast:Protein rhomboid"/>
    <property type="match status" value="1"/>
</dbReference>
<reference evidence="10" key="2">
    <citation type="submission" date="2022-10" db="EMBL/GenBank/DDBJ databases">
        <authorList>
            <consortium name="ENA_rothamsted_submissions"/>
            <consortium name="culmorum"/>
            <person name="King R."/>
        </authorList>
    </citation>
    <scope>NUCLEOTIDE SEQUENCE</scope>
</reference>
<keyword evidence="4" id="KW-0106">Calcium</keyword>
<dbReference type="Proteomes" id="UP001153620">
    <property type="component" value="Chromosome 3"/>
</dbReference>
<feature type="transmembrane region" description="Helical" evidence="8">
    <location>
        <begin position="269"/>
        <end position="287"/>
    </location>
</feature>
<comment type="subcellular location">
    <subcellularLocation>
        <location evidence="1">Membrane</location>
        <topology evidence="1">Multi-pass membrane protein</topology>
    </subcellularLocation>
</comment>
<dbReference type="InterPro" id="IPR002048">
    <property type="entry name" value="EF_hand_dom"/>
</dbReference>
<feature type="domain" description="EF-hand" evidence="9">
    <location>
        <begin position="106"/>
        <end position="141"/>
    </location>
</feature>
<accession>A0A9N9S3A2</accession>
<dbReference type="InterPro" id="IPR011992">
    <property type="entry name" value="EF-hand-dom_pair"/>
</dbReference>
<keyword evidence="5 8" id="KW-1133">Transmembrane helix</keyword>
<dbReference type="GO" id="GO:0005509">
    <property type="term" value="F:calcium ion binding"/>
    <property type="evidence" value="ECO:0007669"/>
    <property type="project" value="InterPro"/>
</dbReference>
<dbReference type="InterPro" id="IPR018247">
    <property type="entry name" value="EF_Hand_1_Ca_BS"/>
</dbReference>
<organism evidence="10 11">
    <name type="scientific">Chironomus riparius</name>
    <dbReference type="NCBI Taxonomy" id="315576"/>
    <lineage>
        <taxon>Eukaryota</taxon>
        <taxon>Metazoa</taxon>
        <taxon>Ecdysozoa</taxon>
        <taxon>Arthropoda</taxon>
        <taxon>Hexapoda</taxon>
        <taxon>Insecta</taxon>
        <taxon>Pterygota</taxon>
        <taxon>Neoptera</taxon>
        <taxon>Endopterygota</taxon>
        <taxon>Diptera</taxon>
        <taxon>Nematocera</taxon>
        <taxon>Chironomoidea</taxon>
        <taxon>Chironomidae</taxon>
        <taxon>Chironominae</taxon>
        <taxon>Chironomus</taxon>
    </lineage>
</organism>
<dbReference type="GO" id="GO:0016020">
    <property type="term" value="C:membrane"/>
    <property type="evidence" value="ECO:0007669"/>
    <property type="project" value="UniProtKB-SubCell"/>
</dbReference>
<feature type="transmembrane region" description="Helical" evidence="8">
    <location>
        <begin position="324"/>
        <end position="344"/>
    </location>
</feature>
<dbReference type="InterPro" id="IPR051739">
    <property type="entry name" value="Rhomboid_IM_Serine_Proteases"/>
</dbReference>
<keyword evidence="3 8" id="KW-0812">Transmembrane</keyword>
<dbReference type="GO" id="GO:0004252">
    <property type="term" value="F:serine-type endopeptidase activity"/>
    <property type="evidence" value="ECO:0007669"/>
    <property type="project" value="InterPro"/>
</dbReference>
<feature type="domain" description="EF-hand" evidence="9">
    <location>
        <begin position="67"/>
        <end position="102"/>
    </location>
</feature>
<dbReference type="PROSITE" id="PS00018">
    <property type="entry name" value="EF_HAND_1"/>
    <property type="match status" value="2"/>
</dbReference>
<evidence type="ECO:0000256" key="4">
    <source>
        <dbReference type="ARBA" id="ARBA00022837"/>
    </source>
</evidence>
<dbReference type="InterPro" id="IPR022764">
    <property type="entry name" value="Peptidase_S54_rhomboid_dom"/>
</dbReference>
<dbReference type="CDD" id="cd00051">
    <property type="entry name" value="EFh"/>
    <property type="match status" value="1"/>
</dbReference>
<dbReference type="Gene3D" id="1.20.1540.10">
    <property type="entry name" value="Rhomboid-like"/>
    <property type="match status" value="1"/>
</dbReference>
<sequence>MSVQFTQQQQVVQINVDPHDEEDDTQRLQSPGARVPLDRMTSRLNPYSQVQEQLTQVELDLSREERNERSRVKRIFDKYDRDRNGFLSKKELGRLIKENPGQCQDLPKGIAKEILKYADIDGDGQLDFEEFYKLSQEHKWIVRDFCVKYCRYVVPRRDGAIHDETDGAYENQMKFFPPPLTMVIFSIIEVIFFIVDIVYLNDYKETDFKNVGTSVNGPMATMFIYNPRKREEAWRFVTYMFVHVGVMHILMNLIVQIFLGTALELVHCWWRVALVYLSGVLAGSMGTSIANPRIYLAGASGGVYALITAHIATIIMNWQEMEYAFLQLFVFLVFCGTDIGFSVYRHITDPFDRVGYMAHLCGGIAGLLVGIGVLRNLNVRPYEKKLWWLAITLYSALMISGICFHIFNPDYFMFEKTNPTPSESGFP</sequence>
<dbReference type="SUPFAM" id="SSF144091">
    <property type="entry name" value="Rhomboid-like"/>
    <property type="match status" value="1"/>
</dbReference>
<dbReference type="SMART" id="SM00054">
    <property type="entry name" value="EFh"/>
    <property type="match status" value="2"/>
</dbReference>
<evidence type="ECO:0000256" key="1">
    <source>
        <dbReference type="ARBA" id="ARBA00004141"/>
    </source>
</evidence>
<comment type="similarity">
    <text evidence="2">Belongs to the peptidase S54 family.</text>
</comment>
<dbReference type="PANTHER" id="PTHR45840">
    <property type="entry name" value="RHOMBOID-RELATED PROTEIN"/>
    <property type="match status" value="1"/>
</dbReference>
<dbReference type="Gene3D" id="1.10.238.10">
    <property type="entry name" value="EF-hand"/>
    <property type="match status" value="1"/>
</dbReference>
<dbReference type="SUPFAM" id="SSF47473">
    <property type="entry name" value="EF-hand"/>
    <property type="match status" value="1"/>
</dbReference>